<protein>
    <submittedName>
        <fullName evidence="3">Isoamylase 1, chloroplastic</fullName>
    </submittedName>
</protein>
<reference evidence="3" key="1">
    <citation type="journal article" date="2018" name="Nat. Genet.">
        <title>Extensive intraspecific gene order and gene structural variations between Mo17 and other maize genomes.</title>
        <authorList>
            <person name="Sun S."/>
            <person name="Zhou Y."/>
            <person name="Chen J."/>
            <person name="Shi J."/>
            <person name="Zhao H."/>
            <person name="Zhao H."/>
            <person name="Song W."/>
            <person name="Zhang M."/>
            <person name="Cui Y."/>
            <person name="Dong X."/>
            <person name="Liu H."/>
            <person name="Ma X."/>
            <person name="Jiao Y."/>
            <person name="Wang B."/>
            <person name="Wei X."/>
            <person name="Stein J.C."/>
            <person name="Glaubitz J.C."/>
            <person name="Lu F."/>
            <person name="Yu G."/>
            <person name="Liang C."/>
            <person name="Fengler K."/>
            <person name="Li B."/>
            <person name="Rafalski A."/>
            <person name="Schnable P.S."/>
            <person name="Ware D.H."/>
            <person name="Buckler E.S."/>
            <person name="Lai J."/>
        </authorList>
    </citation>
    <scope>NUCLEOTIDE SEQUENCE [LARGE SCALE GENOMIC DNA]</scope>
    <source>
        <tissue evidence="3">Seedling</tissue>
    </source>
</reference>
<evidence type="ECO:0000313" key="3">
    <source>
        <dbReference type="EMBL" id="PWZ19634.1"/>
    </source>
</evidence>
<dbReference type="ExpressionAtlas" id="A0A3L6EF13">
    <property type="expression patterns" value="baseline"/>
</dbReference>
<feature type="domain" description="Isoamylase 1-3-like C-terminal" evidence="2">
    <location>
        <begin position="152"/>
        <end position="230"/>
    </location>
</feature>
<dbReference type="InterPro" id="IPR013780">
    <property type="entry name" value="Glyco_hydro_b"/>
</dbReference>
<comment type="caution">
    <text evidence="3">The sequence shown here is derived from an EMBL/GenBank/DDBJ whole genome shotgun (WGS) entry which is preliminary data.</text>
</comment>
<name>A0A3L6EF13_MAIZE</name>
<dbReference type="Proteomes" id="UP000251960">
    <property type="component" value="Chromosome 6"/>
</dbReference>
<organism evidence="3">
    <name type="scientific">Zea mays</name>
    <name type="common">Maize</name>
    <dbReference type="NCBI Taxonomy" id="4577"/>
    <lineage>
        <taxon>Eukaryota</taxon>
        <taxon>Viridiplantae</taxon>
        <taxon>Streptophyta</taxon>
        <taxon>Embryophyta</taxon>
        <taxon>Tracheophyta</taxon>
        <taxon>Spermatophyta</taxon>
        <taxon>Magnoliopsida</taxon>
        <taxon>Liliopsida</taxon>
        <taxon>Poales</taxon>
        <taxon>Poaceae</taxon>
        <taxon>PACMAD clade</taxon>
        <taxon>Panicoideae</taxon>
        <taxon>Andropogonodae</taxon>
        <taxon>Andropogoneae</taxon>
        <taxon>Tripsacinae</taxon>
        <taxon>Zea</taxon>
    </lineage>
</organism>
<evidence type="ECO:0000256" key="1">
    <source>
        <dbReference type="SAM" id="MobiDB-lite"/>
    </source>
</evidence>
<proteinExistence type="predicted"/>
<dbReference type="EMBL" id="NCVQ01000007">
    <property type="protein sequence ID" value="PWZ19634.1"/>
    <property type="molecule type" value="Genomic_DNA"/>
</dbReference>
<dbReference type="Gene3D" id="2.60.40.1180">
    <property type="entry name" value="Golgi alpha-mannosidase II"/>
    <property type="match status" value="1"/>
</dbReference>
<dbReference type="InterPro" id="IPR048650">
    <property type="entry name" value="ISOA1-3-like_C"/>
</dbReference>
<dbReference type="SUPFAM" id="SSF51011">
    <property type="entry name" value="Glycosyl hydrolase domain"/>
    <property type="match status" value="1"/>
</dbReference>
<dbReference type="SUPFAM" id="SSF51735">
    <property type="entry name" value="NAD(P)-binding Rossmann-fold domains"/>
    <property type="match status" value="1"/>
</dbReference>
<dbReference type="Pfam" id="PF21156">
    <property type="entry name" value="ISOA1-3_C"/>
    <property type="match status" value="1"/>
</dbReference>
<dbReference type="InterPro" id="IPR036291">
    <property type="entry name" value="NAD(P)-bd_dom_sf"/>
</dbReference>
<sequence>MTRLPGIKKAEGRPHTRPPIGHTRVHPTPTIRQIVYRAVAMPVPLPPPPPPSRRNITANTLAVLEAMAAHNVRTLIYSSTCATYGEPDKMPSLKELPSIILVISQSWMHWKALLKVFLFFIIDLCPKSLYASKQTFGIVVHIGFNTSSVVPKDKTKGEIYVAFNTSHLPVVVGLLERSGFRWEPVVDTGKEAPYDFLTDGLPDCAVTVYQFSHFLNSNLYPMLSYSSIILVLRPDV</sequence>
<evidence type="ECO:0000259" key="2">
    <source>
        <dbReference type="Pfam" id="PF21156"/>
    </source>
</evidence>
<feature type="region of interest" description="Disordered" evidence="1">
    <location>
        <begin position="1"/>
        <end position="26"/>
    </location>
</feature>
<accession>A0A3L6EF13</accession>
<gene>
    <name evidence="3" type="primary">ISA1_5</name>
    <name evidence="3" type="ORF">Zm00014a_033488</name>
</gene>
<dbReference type="Gene3D" id="3.40.50.720">
    <property type="entry name" value="NAD(P)-binding Rossmann-like Domain"/>
    <property type="match status" value="1"/>
</dbReference>
<dbReference type="AlphaFoldDB" id="A0A3L6EF13"/>